<dbReference type="SMART" id="SM00417">
    <property type="entry name" value="H4"/>
    <property type="match status" value="1"/>
</dbReference>
<evidence type="ECO:0000313" key="9">
    <source>
        <dbReference type="EMBL" id="KAF3457689.1"/>
    </source>
</evidence>
<evidence type="ECO:0000256" key="1">
    <source>
        <dbReference type="ARBA" id="ARBA00004123"/>
    </source>
</evidence>
<gene>
    <name evidence="9" type="ORF">FNV43_RR02347</name>
</gene>
<dbReference type="GO" id="GO:0005634">
    <property type="term" value="C:nucleus"/>
    <property type="evidence" value="ECO:0007669"/>
    <property type="project" value="UniProtKB-SubCell"/>
</dbReference>
<dbReference type="GO" id="GO:0046982">
    <property type="term" value="F:protein heterodimerization activity"/>
    <property type="evidence" value="ECO:0007669"/>
    <property type="project" value="InterPro"/>
</dbReference>
<evidence type="ECO:0000256" key="6">
    <source>
        <dbReference type="ARBA" id="ARBA00023242"/>
    </source>
</evidence>
<evidence type="ECO:0000256" key="8">
    <source>
        <dbReference type="RuleBase" id="RU000528"/>
    </source>
</evidence>
<dbReference type="GO" id="GO:0030527">
    <property type="term" value="F:structural constituent of chromatin"/>
    <property type="evidence" value="ECO:0007669"/>
    <property type="project" value="InterPro"/>
</dbReference>
<dbReference type="CDD" id="cd22912">
    <property type="entry name" value="HFD_H4"/>
    <property type="match status" value="1"/>
</dbReference>
<dbReference type="Proteomes" id="UP000796880">
    <property type="component" value="Unassembled WGS sequence"/>
</dbReference>
<evidence type="ECO:0000256" key="2">
    <source>
        <dbReference type="ARBA" id="ARBA00004286"/>
    </source>
</evidence>
<keyword evidence="4 8" id="KW-0158">Chromosome</keyword>
<comment type="similarity">
    <text evidence="3 8">Belongs to the histone H4 family.</text>
</comment>
<organism evidence="9 10">
    <name type="scientific">Rhamnella rubrinervis</name>
    <dbReference type="NCBI Taxonomy" id="2594499"/>
    <lineage>
        <taxon>Eukaryota</taxon>
        <taxon>Viridiplantae</taxon>
        <taxon>Streptophyta</taxon>
        <taxon>Embryophyta</taxon>
        <taxon>Tracheophyta</taxon>
        <taxon>Spermatophyta</taxon>
        <taxon>Magnoliopsida</taxon>
        <taxon>eudicotyledons</taxon>
        <taxon>Gunneridae</taxon>
        <taxon>Pentapetalae</taxon>
        <taxon>rosids</taxon>
        <taxon>fabids</taxon>
        <taxon>Rosales</taxon>
        <taxon>Rhamnaceae</taxon>
        <taxon>rhamnoid group</taxon>
        <taxon>Rhamneae</taxon>
        <taxon>Rhamnella</taxon>
    </lineage>
</organism>
<comment type="caution">
    <text evidence="9">The sequence shown here is derived from an EMBL/GenBank/DDBJ whole genome shotgun (WGS) entry which is preliminary data.</text>
</comment>
<dbReference type="InterPro" id="IPR001951">
    <property type="entry name" value="Histone_H4"/>
</dbReference>
<dbReference type="AlphaFoldDB" id="A0A8K0HSI0"/>
<evidence type="ECO:0000256" key="5">
    <source>
        <dbReference type="ARBA" id="ARBA00023125"/>
    </source>
</evidence>
<accession>A0A8K0HSI0</accession>
<protein>
    <recommendedName>
        <fullName evidence="8">Histone H4</fullName>
    </recommendedName>
</protein>
<dbReference type="GO" id="GO:0003677">
    <property type="term" value="F:DNA binding"/>
    <property type="evidence" value="ECO:0007669"/>
    <property type="project" value="UniProtKB-KW"/>
</dbReference>
<dbReference type="Gene3D" id="1.10.20.10">
    <property type="entry name" value="Histone, subunit A"/>
    <property type="match status" value="1"/>
</dbReference>
<proteinExistence type="inferred from homology"/>
<dbReference type="GO" id="GO:0000786">
    <property type="term" value="C:nucleosome"/>
    <property type="evidence" value="ECO:0007669"/>
    <property type="project" value="UniProtKB-KW"/>
</dbReference>
<keyword evidence="5 8" id="KW-0238">DNA-binding</keyword>
<evidence type="ECO:0000313" key="10">
    <source>
        <dbReference type="Proteomes" id="UP000796880"/>
    </source>
</evidence>
<evidence type="ECO:0000256" key="4">
    <source>
        <dbReference type="ARBA" id="ARBA00022454"/>
    </source>
</evidence>
<evidence type="ECO:0000256" key="7">
    <source>
        <dbReference type="ARBA" id="ARBA00023269"/>
    </source>
</evidence>
<reference evidence="9" key="1">
    <citation type="submission" date="2020-03" db="EMBL/GenBank/DDBJ databases">
        <title>A high-quality chromosome-level genome assembly of a woody plant with both climbing and erect habits, Rhamnella rubrinervis.</title>
        <authorList>
            <person name="Lu Z."/>
            <person name="Yang Y."/>
            <person name="Zhu X."/>
            <person name="Sun Y."/>
        </authorList>
    </citation>
    <scope>NUCLEOTIDE SEQUENCE</scope>
    <source>
        <strain evidence="9">BYM</strain>
        <tissue evidence="9">Leaf</tissue>
    </source>
</reference>
<comment type="function">
    <text evidence="8">Core component of nucleosome. Nucleosomes wrap and compact DNA into chromatin, limiting DNA accessibility to the cellular machineries which require DNA as a template. Histones thereby play a central role in transcription regulation, DNA repair, DNA replication and chromosomal stability. DNA accessibility is regulated via a complex set of post-translational modifications of histones, also called histone code, and nucleosome remodeling.</text>
</comment>
<keyword evidence="6 8" id="KW-0539">Nucleus</keyword>
<comment type="subcellular location">
    <subcellularLocation>
        <location evidence="2">Chromosome</location>
    </subcellularLocation>
    <subcellularLocation>
        <location evidence="1">Nucleus</location>
    </subcellularLocation>
</comment>
<keyword evidence="10" id="KW-1185">Reference proteome</keyword>
<keyword evidence="7 8" id="KW-0544">Nucleosome core</keyword>
<dbReference type="PANTHER" id="PTHR10484">
    <property type="entry name" value="HISTONE H4"/>
    <property type="match status" value="1"/>
</dbReference>
<evidence type="ECO:0000256" key="3">
    <source>
        <dbReference type="ARBA" id="ARBA00006564"/>
    </source>
</evidence>
<dbReference type="EMBL" id="VOIH02000001">
    <property type="protein sequence ID" value="KAF3457689.1"/>
    <property type="molecule type" value="Genomic_DNA"/>
</dbReference>
<comment type="subunit">
    <text evidence="8">The nucleosome is a histone octamer containing two molecules each of H2A, H2B, H3 and H4 assembled in one H3-H4 heterotetramer and two H2A-H2B heterodimers. The octamer wraps approximately 147 bp of DNA.</text>
</comment>
<sequence>MTSLPKRLRSERVLAFAAIPSLRFQRDYAVREYLYSLQFYRFASKETMHIRFTFVAIPSLRFERDYAVREYLHSLQFHRFVLERLRSERVLAFSVISSLLFEKDYARLRGERVLAFAAISSLRFQWDYAVTEYLHSLQFYCFTFKETTHRFQSDYTVREYLHSLQFHCFASRETTRGGVTRISGLIYKETRVVLHIFLEDVIRDAVEYTNHARRKTVIAMDVVYALKRQGRTLYGFGG</sequence>
<name>A0A8K0HSI0_9ROSA</name>
<dbReference type="PRINTS" id="PR00623">
    <property type="entry name" value="HISTONEH4"/>
</dbReference>
<dbReference type="InterPro" id="IPR009072">
    <property type="entry name" value="Histone-fold"/>
</dbReference>
<dbReference type="SUPFAM" id="SSF47113">
    <property type="entry name" value="Histone-fold"/>
    <property type="match status" value="1"/>
</dbReference>